<dbReference type="Proteomes" id="UP000318585">
    <property type="component" value="Unassembled WGS sequence"/>
</dbReference>
<dbReference type="InterPro" id="IPR011871">
    <property type="entry name" value="Fib_succ_major"/>
</dbReference>
<proteinExistence type="predicted"/>
<dbReference type="EMBL" id="VJZR01000007">
    <property type="protein sequence ID" value="TRX20882.1"/>
    <property type="molecule type" value="Genomic_DNA"/>
</dbReference>
<dbReference type="AlphaFoldDB" id="A0A553CK51"/>
<dbReference type="Pfam" id="PF09603">
    <property type="entry name" value="Fib_succ_major"/>
    <property type="match status" value="1"/>
</dbReference>
<gene>
    <name evidence="2" type="ORF">FNW17_09435</name>
</gene>
<reference evidence="2 3" key="1">
    <citation type="submission" date="2019-07" db="EMBL/GenBank/DDBJ databases">
        <title>Novel species of Flavobacterium.</title>
        <authorList>
            <person name="Liu Q."/>
            <person name="Xin Y.-H."/>
        </authorList>
    </citation>
    <scope>NUCLEOTIDE SEQUENCE [LARGE SCALE GENOMIC DNA]</scope>
    <source>
        <strain evidence="2 3">LB3P56</strain>
    </source>
</reference>
<keyword evidence="3" id="KW-1185">Reference proteome</keyword>
<sequence>MRNVFLGIVILLLIGCSKEENTSEVPDNVPVIDVDGNVYNPVVIGKQTWFKENLKVSKYSDGTIIPEVNDPAVWSTLNTGAWCYYSKNTSFGIEFGKLYNWYAIAGIYDVASFNDTALRKKIVPKGYHIPTDGEWTILTNSLGSNTGGKMKEIGATHWADTSPETTNSSLFTALPAGIRIGYGTFYFIGEYGYWWSATSIDSDIAWYRSLGYNSNNVCRSYDDKNYGFSVRFIKD</sequence>
<dbReference type="PROSITE" id="PS51257">
    <property type="entry name" value="PROKAR_LIPOPROTEIN"/>
    <property type="match status" value="1"/>
</dbReference>
<dbReference type="RefSeq" id="WP_144071506.1">
    <property type="nucleotide sequence ID" value="NZ_VJZR01000007.1"/>
</dbReference>
<evidence type="ECO:0000259" key="1">
    <source>
        <dbReference type="Pfam" id="PF09603"/>
    </source>
</evidence>
<dbReference type="OrthoDB" id="9805760at2"/>
<evidence type="ECO:0000313" key="2">
    <source>
        <dbReference type="EMBL" id="TRX20882.1"/>
    </source>
</evidence>
<organism evidence="2 3">
    <name type="scientific">Flavobacterium franklandianum</name>
    <dbReference type="NCBI Taxonomy" id="2594430"/>
    <lineage>
        <taxon>Bacteria</taxon>
        <taxon>Pseudomonadati</taxon>
        <taxon>Bacteroidota</taxon>
        <taxon>Flavobacteriia</taxon>
        <taxon>Flavobacteriales</taxon>
        <taxon>Flavobacteriaceae</taxon>
        <taxon>Flavobacterium</taxon>
    </lineage>
</organism>
<evidence type="ECO:0000313" key="3">
    <source>
        <dbReference type="Proteomes" id="UP000318585"/>
    </source>
</evidence>
<comment type="caution">
    <text evidence="2">The sequence shown here is derived from an EMBL/GenBank/DDBJ whole genome shotgun (WGS) entry which is preliminary data.</text>
</comment>
<accession>A0A553CK51</accession>
<dbReference type="NCBIfam" id="TIGR02145">
    <property type="entry name" value="Fib_succ_major"/>
    <property type="match status" value="1"/>
</dbReference>
<protein>
    <recommendedName>
        <fullName evidence="1">Fibrobacter succinogenes major paralogous domain-containing protein</fullName>
    </recommendedName>
</protein>
<feature type="domain" description="Fibrobacter succinogenes major paralogous" evidence="1">
    <location>
        <begin position="42"/>
        <end position="234"/>
    </location>
</feature>
<name>A0A553CK51_9FLAO</name>